<evidence type="ECO:0000256" key="11">
    <source>
        <dbReference type="PROSITE-ProRule" id="PRU00560"/>
    </source>
</evidence>
<dbReference type="InterPro" id="IPR027417">
    <property type="entry name" value="P-loop_NTPase"/>
</dbReference>
<comment type="catalytic activity">
    <reaction evidence="8">
        <text>Couples ATP hydrolysis with the unwinding of duplex DNA by translocating in the 3'-5' direction.</text>
        <dbReference type="EC" id="5.6.2.4"/>
    </reaction>
</comment>
<keyword evidence="2 11" id="KW-0547">Nucleotide-binding</keyword>
<accession>A0A0S1SC43</accession>
<dbReference type="Pfam" id="PF13361">
    <property type="entry name" value="UvrD_C"/>
    <property type="match status" value="1"/>
</dbReference>
<dbReference type="InterPro" id="IPR000212">
    <property type="entry name" value="DNA_helicase_UvrD/REP"/>
</dbReference>
<dbReference type="GO" id="GO:0003677">
    <property type="term" value="F:DNA binding"/>
    <property type="evidence" value="ECO:0007669"/>
    <property type="project" value="UniProtKB-KW"/>
</dbReference>
<keyword evidence="5 11" id="KW-0067">ATP-binding</keyword>
<evidence type="ECO:0000256" key="5">
    <source>
        <dbReference type="ARBA" id="ARBA00022840"/>
    </source>
</evidence>
<gene>
    <name evidence="14" type="ORF">PeribacterD1_0767</name>
</gene>
<evidence type="ECO:0000259" key="13">
    <source>
        <dbReference type="PROSITE" id="PS51217"/>
    </source>
</evidence>
<evidence type="ECO:0000256" key="10">
    <source>
        <dbReference type="ARBA" id="ARBA00048988"/>
    </source>
</evidence>
<dbReference type="PANTHER" id="PTHR11070:SF2">
    <property type="entry name" value="ATP-DEPENDENT DNA HELICASE SRS2"/>
    <property type="match status" value="1"/>
</dbReference>
<protein>
    <recommendedName>
        <fullName evidence="9">DNA 3'-5' helicase</fullName>
        <ecNumber evidence="9">5.6.2.4</ecNumber>
    </recommendedName>
</protein>
<evidence type="ECO:0000313" key="15">
    <source>
        <dbReference type="Proteomes" id="UP000069135"/>
    </source>
</evidence>
<dbReference type="PANTHER" id="PTHR11070">
    <property type="entry name" value="UVRD / RECB / PCRA DNA HELICASE FAMILY MEMBER"/>
    <property type="match status" value="1"/>
</dbReference>
<feature type="domain" description="UvrD-like helicase ATP-binding" evidence="12">
    <location>
        <begin position="19"/>
        <end position="309"/>
    </location>
</feature>
<accession>A0A0S1SRH5</accession>
<dbReference type="InterPro" id="IPR014016">
    <property type="entry name" value="UvrD-like_ATP-bd"/>
</dbReference>
<dbReference type="Gene3D" id="3.40.50.300">
    <property type="entry name" value="P-loop containing nucleotide triphosphate hydrolases"/>
    <property type="match status" value="2"/>
</dbReference>
<dbReference type="Proteomes" id="UP000069135">
    <property type="component" value="Chromosome"/>
</dbReference>
<dbReference type="GO" id="GO:0033202">
    <property type="term" value="C:DNA helicase complex"/>
    <property type="evidence" value="ECO:0007669"/>
    <property type="project" value="TreeGrafter"/>
</dbReference>
<accession>A0A0S1SVM4</accession>
<dbReference type="PROSITE" id="PS51217">
    <property type="entry name" value="UVRD_HELICASE_CTER"/>
    <property type="match status" value="1"/>
</dbReference>
<dbReference type="SUPFAM" id="SSF52540">
    <property type="entry name" value="P-loop containing nucleoside triphosphate hydrolases"/>
    <property type="match status" value="1"/>
</dbReference>
<dbReference type="EC" id="5.6.2.4" evidence="9"/>
<reference evidence="14 15" key="2">
    <citation type="journal article" date="2016" name="PeerJ">
        <title>Analysis of five complete genome sequences for members of the class Peribacteria in the recently recognized Peregrinibacteria bacterial phylum.</title>
        <authorList>
            <person name="Anantharaman K."/>
            <person name="Brown C.T."/>
            <person name="Burstein D."/>
            <person name="Castelle C.J."/>
            <person name="Probst A.J."/>
            <person name="Thomas B.C."/>
            <person name="Williams K.H."/>
            <person name="Banfield J.F."/>
        </authorList>
    </citation>
    <scope>NUCLEOTIDE SEQUENCE [LARGE SCALE GENOMIC DNA]</scope>
    <source>
        <strain evidence="14">RIFOXYD1_FULL_PER-ii_59_16</strain>
    </source>
</reference>
<evidence type="ECO:0000256" key="1">
    <source>
        <dbReference type="ARBA" id="ARBA00009922"/>
    </source>
</evidence>
<dbReference type="STRING" id="1735162.PeribacterB2_0767"/>
<dbReference type="GO" id="GO:0005829">
    <property type="term" value="C:cytosol"/>
    <property type="evidence" value="ECO:0007669"/>
    <property type="project" value="TreeGrafter"/>
</dbReference>
<dbReference type="Gene3D" id="1.10.10.160">
    <property type="match status" value="1"/>
</dbReference>
<keyword evidence="7" id="KW-0413">Isomerase</keyword>
<dbReference type="Gene3D" id="1.10.486.10">
    <property type="entry name" value="PCRA, domain 4"/>
    <property type="match status" value="1"/>
</dbReference>
<dbReference type="CDD" id="cd17932">
    <property type="entry name" value="DEXQc_UvrD"/>
    <property type="match status" value="1"/>
</dbReference>
<dbReference type="Pfam" id="PF00580">
    <property type="entry name" value="UvrD-helicase"/>
    <property type="match status" value="1"/>
</dbReference>
<name>A0A0S1SKU2_9BACT</name>
<dbReference type="EMBL" id="CP013065">
    <property type="protein sequence ID" value="ALM13438.1"/>
    <property type="molecule type" value="Genomic_DNA"/>
</dbReference>
<evidence type="ECO:0000256" key="3">
    <source>
        <dbReference type="ARBA" id="ARBA00022801"/>
    </source>
</evidence>
<organism evidence="14 15">
    <name type="scientific">Candidatus Peribacter riflensis</name>
    <dbReference type="NCBI Taxonomy" id="1735162"/>
    <lineage>
        <taxon>Bacteria</taxon>
        <taxon>Candidatus Peregrinibacteriota</taxon>
        <taxon>Candidatus Peribacteria</taxon>
        <taxon>Candidatus Peribacterales</taxon>
        <taxon>Candidatus Peribacteraceae</taxon>
        <taxon>Candidatus Peribacter</taxon>
    </lineage>
</organism>
<evidence type="ECO:0000313" key="14">
    <source>
        <dbReference type="EMBL" id="ALM13438.1"/>
    </source>
</evidence>
<dbReference type="PATRIC" id="fig|1735161.3.peg.746"/>
<evidence type="ECO:0000256" key="6">
    <source>
        <dbReference type="ARBA" id="ARBA00023125"/>
    </source>
</evidence>
<evidence type="ECO:0000259" key="12">
    <source>
        <dbReference type="PROSITE" id="PS51198"/>
    </source>
</evidence>
<dbReference type="GO" id="GO:0000725">
    <property type="term" value="P:recombinational repair"/>
    <property type="evidence" value="ECO:0007669"/>
    <property type="project" value="TreeGrafter"/>
</dbReference>
<evidence type="ECO:0000256" key="2">
    <source>
        <dbReference type="ARBA" id="ARBA00022741"/>
    </source>
</evidence>
<sequence>MKAADTPSHAEKKSGLILGSLNEPQRKAVEHTKGPLLILAGAGSGKTKALTHRIAYLIAQGVPPWQILAVTFTNKAAKEMRSRIENLLHLTEGEDPAAWGSKSARLPVMGTFHSICARILRKDIEKLGRDRSFVIYDKDDQEKLVKQVLREMKVEEAELKPRAALSYIGRFKCEALSPAEAIKDATTPRMETVCRAFAAYEKALRTANALDFDDLMLEVVRLFHEVPEVLDRYQETWRYLNVDEYQDTNHAQYLFTTLLAQKYRNLCVIGDPDQSIYAFRGADIRNILEFQREYKDATEIKLEQNYRSTQLILSAADAVIAANPNRPKKKMWSERKEGPQILVHEVENERKEAEEALKRITMLKKEGVPFNDQVILYRTNAQSRLFEESCMRQGIPYRIVGGVKFYARREVKDVLAYLHVILNPADVISLLRIINVPTRKIGETTLERIHAWSSINSTSLWSALGRVDEILDLNEGTKNRIREFVKIITDLQGDMRRLAVADLTVRLLQRIGLEKWLKDDTEEGEERWQNVEELLSVMRKYDQLDPQLSLTSFLEEVALVSEVDRLAELKDDAITLMTVHLCKGLEFEHVTIAGCEEGIFPHASSLYDREQLEEERRLMYVGMTRAKTHLTMLFTRARMLWGETKANAASRFLDDLPDKVIERRSDSLLSTFAWAAERGQQEALTGGHIEPYRQEKHLHVEFNQDTALDGVNQEPMTEGTRVEHPKFGQGTVTAVRGGVVDIAFDAGQKKSFALSIAPLKIL</sequence>
<accession>A0A0S1SSA5</accession>
<evidence type="ECO:0000256" key="8">
    <source>
        <dbReference type="ARBA" id="ARBA00034617"/>
    </source>
</evidence>
<dbReference type="FunFam" id="1.10.486.10:FF:000003">
    <property type="entry name" value="ATP-dependent DNA helicase"/>
    <property type="match status" value="1"/>
</dbReference>
<feature type="binding site" evidence="11">
    <location>
        <begin position="40"/>
        <end position="47"/>
    </location>
    <ligand>
        <name>ATP</name>
        <dbReference type="ChEBI" id="CHEBI:30616"/>
    </ligand>
</feature>
<dbReference type="GO" id="GO:0005524">
    <property type="term" value="F:ATP binding"/>
    <property type="evidence" value="ECO:0007669"/>
    <property type="project" value="UniProtKB-UniRule"/>
</dbReference>
<dbReference type="GO" id="GO:0016887">
    <property type="term" value="F:ATP hydrolysis activity"/>
    <property type="evidence" value="ECO:0007669"/>
    <property type="project" value="RHEA"/>
</dbReference>
<evidence type="ECO:0000256" key="9">
    <source>
        <dbReference type="ARBA" id="ARBA00034808"/>
    </source>
</evidence>
<dbReference type="AlphaFoldDB" id="A0A0S1SKU2"/>
<dbReference type="PROSITE" id="PS51198">
    <property type="entry name" value="UVRD_HELICASE_ATP_BIND"/>
    <property type="match status" value="1"/>
</dbReference>
<dbReference type="InterPro" id="IPR013986">
    <property type="entry name" value="DExx_box_DNA_helicase_dom_sf"/>
</dbReference>
<keyword evidence="6" id="KW-0238">DNA-binding</keyword>
<comment type="catalytic activity">
    <reaction evidence="10">
        <text>ATP + H2O = ADP + phosphate + H(+)</text>
        <dbReference type="Rhea" id="RHEA:13065"/>
        <dbReference type="ChEBI" id="CHEBI:15377"/>
        <dbReference type="ChEBI" id="CHEBI:15378"/>
        <dbReference type="ChEBI" id="CHEBI:30616"/>
        <dbReference type="ChEBI" id="CHEBI:43474"/>
        <dbReference type="ChEBI" id="CHEBI:456216"/>
        <dbReference type="EC" id="5.6.2.4"/>
    </reaction>
</comment>
<dbReference type="GO" id="GO:0043138">
    <property type="term" value="F:3'-5' DNA helicase activity"/>
    <property type="evidence" value="ECO:0007669"/>
    <property type="project" value="UniProtKB-EC"/>
</dbReference>
<dbReference type="KEGG" id="prf:PeribacterA2_0765"/>
<dbReference type="CDD" id="cd18807">
    <property type="entry name" value="SF1_C_UvrD"/>
    <property type="match status" value="1"/>
</dbReference>
<keyword evidence="3 11" id="KW-0378">Hydrolase</keyword>
<feature type="domain" description="UvrD-like helicase C-terminal" evidence="13">
    <location>
        <begin position="310"/>
        <end position="584"/>
    </location>
</feature>
<evidence type="ECO:0000256" key="7">
    <source>
        <dbReference type="ARBA" id="ARBA00023235"/>
    </source>
</evidence>
<proteinExistence type="inferred from homology"/>
<dbReference type="InterPro" id="IPR014017">
    <property type="entry name" value="DNA_helicase_UvrD-like_C"/>
</dbReference>
<accession>A0A0S1SKU2</accession>
<comment type="similarity">
    <text evidence="1">Belongs to the helicase family. UvrD subfamily.</text>
</comment>
<evidence type="ECO:0000256" key="4">
    <source>
        <dbReference type="ARBA" id="ARBA00022806"/>
    </source>
</evidence>
<keyword evidence="4 11" id="KW-0347">Helicase</keyword>
<reference evidence="15" key="1">
    <citation type="submission" date="2015-10" db="EMBL/GenBank/DDBJ databases">
        <title>Analysis of five complete genome sequences for members of the class Peribacteria in the recently recognized Peregrinibacteria bacterial phylum.</title>
        <authorList>
            <person name="Anantharaman K."/>
            <person name="Brown C.T."/>
            <person name="Burstein D."/>
            <person name="Castelle C.J."/>
            <person name="Probst A.J."/>
            <person name="Thomas B.C."/>
            <person name="Williams K.H."/>
            <person name="Banfield J.F."/>
        </authorList>
    </citation>
    <scope>NUCLEOTIDE SEQUENCE [LARGE SCALE GENOMIC DNA]</scope>
</reference>